<accession>A0AAD9IMK4</accession>
<gene>
    <name evidence="2" type="ORF">QBZ16_003107</name>
</gene>
<keyword evidence="1" id="KW-0812">Transmembrane</keyword>
<evidence type="ECO:0000313" key="3">
    <source>
        <dbReference type="Proteomes" id="UP001255856"/>
    </source>
</evidence>
<organism evidence="2 3">
    <name type="scientific">Prototheca wickerhamii</name>
    <dbReference type="NCBI Taxonomy" id="3111"/>
    <lineage>
        <taxon>Eukaryota</taxon>
        <taxon>Viridiplantae</taxon>
        <taxon>Chlorophyta</taxon>
        <taxon>core chlorophytes</taxon>
        <taxon>Trebouxiophyceae</taxon>
        <taxon>Chlorellales</taxon>
        <taxon>Chlorellaceae</taxon>
        <taxon>Prototheca</taxon>
    </lineage>
</organism>
<comment type="caution">
    <text evidence="2">The sequence shown here is derived from an EMBL/GenBank/DDBJ whole genome shotgun (WGS) entry which is preliminary data.</text>
</comment>
<keyword evidence="1" id="KW-0472">Membrane</keyword>
<name>A0AAD9IMK4_PROWI</name>
<dbReference type="AlphaFoldDB" id="A0AAD9IMK4"/>
<keyword evidence="3" id="KW-1185">Reference proteome</keyword>
<reference evidence="2" key="1">
    <citation type="submission" date="2021-01" db="EMBL/GenBank/DDBJ databases">
        <authorList>
            <person name="Eckstrom K.M.E."/>
        </authorList>
    </citation>
    <scope>NUCLEOTIDE SEQUENCE</scope>
    <source>
        <strain evidence="2">UVCC 0001</strain>
    </source>
</reference>
<feature type="transmembrane region" description="Helical" evidence="1">
    <location>
        <begin position="21"/>
        <end position="42"/>
    </location>
</feature>
<evidence type="ECO:0000256" key="1">
    <source>
        <dbReference type="SAM" id="Phobius"/>
    </source>
</evidence>
<evidence type="ECO:0000313" key="2">
    <source>
        <dbReference type="EMBL" id="KAK2079415.1"/>
    </source>
</evidence>
<protein>
    <submittedName>
        <fullName evidence="2">Uncharacterized protein</fullName>
    </submittedName>
</protein>
<sequence>MATADLVIRYHHLQANMKHPYYRMGYAAVVFLGLVGAGVAYFEDQPFHGLNPHHQGKDAAGASSSKST</sequence>
<keyword evidence="1" id="KW-1133">Transmembrane helix</keyword>
<dbReference type="EMBL" id="JASFZW010000003">
    <property type="protein sequence ID" value="KAK2079415.1"/>
    <property type="molecule type" value="Genomic_DNA"/>
</dbReference>
<dbReference type="Proteomes" id="UP001255856">
    <property type="component" value="Unassembled WGS sequence"/>
</dbReference>
<proteinExistence type="predicted"/>